<name>A0A8D0DSV6_SALMN</name>
<dbReference type="FunFam" id="2.60.20.10:FF:000014">
    <property type="entry name" value="Syncollin"/>
    <property type="match status" value="1"/>
</dbReference>
<reference evidence="11" key="1">
    <citation type="submission" date="2025-08" db="UniProtKB">
        <authorList>
            <consortium name="Ensembl"/>
        </authorList>
    </citation>
    <scope>IDENTIFICATION</scope>
</reference>
<dbReference type="GO" id="GO:0042589">
    <property type="term" value="C:zymogen granule membrane"/>
    <property type="evidence" value="ECO:0007669"/>
    <property type="project" value="UniProtKB-SubCell"/>
</dbReference>
<evidence type="ECO:0000256" key="6">
    <source>
        <dbReference type="ARBA" id="ARBA00037795"/>
    </source>
</evidence>
<keyword evidence="3" id="KW-0472">Membrane</keyword>
<dbReference type="OMA" id="ALYCRCS"/>
<keyword evidence="12" id="KW-1185">Reference proteome</keyword>
<accession>A0A8D0DSV6</accession>
<reference evidence="11" key="2">
    <citation type="submission" date="2025-09" db="UniProtKB">
        <authorList>
            <consortium name="Ensembl"/>
        </authorList>
    </citation>
    <scope>IDENTIFICATION</scope>
</reference>
<dbReference type="AlphaFoldDB" id="A0A8D0DSV6"/>
<dbReference type="PANTHER" id="PTHR17503:SF0">
    <property type="entry name" value="SYNCOLLIN"/>
    <property type="match status" value="1"/>
</dbReference>
<dbReference type="InterPro" id="IPR028137">
    <property type="entry name" value="Syncollin"/>
</dbReference>
<feature type="signal peptide" evidence="10">
    <location>
        <begin position="1"/>
        <end position="19"/>
    </location>
</feature>
<sequence>MNVACGLLLLPLLLAGAWAQCPVPADLKKENGTKDCAQMYTDNSPYYDQCCGGSVLVVSPGDDQPYMPSAFNNKISSLVVAQRCTLTVWSRKGKAGKTRTFKTGAYPRLQEYRKGIFGDWDNSISAYYCTCS</sequence>
<evidence type="ECO:0000313" key="11">
    <source>
        <dbReference type="Ensembl" id="ENSSMRP00000021275.1"/>
    </source>
</evidence>
<evidence type="ECO:0000256" key="8">
    <source>
        <dbReference type="ARBA" id="ARBA00060468"/>
    </source>
</evidence>
<comment type="subcellular location">
    <subcellularLocation>
        <location evidence="6">Zymogen granule lumen</location>
    </subcellularLocation>
    <subcellularLocation>
        <location evidence="8">Zymogen granule membrane</location>
        <topology evidence="8">Peripheral membrane protein</topology>
        <orientation evidence="8">Lumenal side</orientation>
    </subcellularLocation>
</comment>
<evidence type="ECO:0000256" key="9">
    <source>
        <dbReference type="ARBA" id="ARBA00074712"/>
    </source>
</evidence>
<dbReference type="Gene3D" id="2.60.20.10">
    <property type="entry name" value="Crystallins"/>
    <property type="match status" value="1"/>
</dbReference>
<proteinExistence type="predicted"/>
<keyword evidence="1" id="KW-0268">Exocytosis</keyword>
<feature type="chain" id="PRO_5034994634" description="Syncollin" evidence="10">
    <location>
        <begin position="20"/>
        <end position="132"/>
    </location>
</feature>
<evidence type="ECO:0000256" key="7">
    <source>
        <dbReference type="ARBA" id="ARBA00057037"/>
    </source>
</evidence>
<dbReference type="Pfam" id="PF15138">
    <property type="entry name" value="Syncollin"/>
    <property type="match status" value="1"/>
</dbReference>
<protein>
    <recommendedName>
        <fullName evidence="9">Syncollin</fullName>
    </recommendedName>
</protein>
<comment type="function">
    <text evidence="7">Functions in exocytosis in pancreatic acinar cells regulating the fusion of zymogen granules with each other. May have a pore-forming activity on membranes and regulate exocytosis in other exocrine tissues.</text>
</comment>
<evidence type="ECO:0000256" key="10">
    <source>
        <dbReference type="SAM" id="SignalP"/>
    </source>
</evidence>
<keyword evidence="2 10" id="KW-0732">Signal</keyword>
<evidence type="ECO:0000313" key="12">
    <source>
        <dbReference type="Proteomes" id="UP000694421"/>
    </source>
</evidence>
<keyword evidence="5" id="KW-0968">Cytoplasmic vesicle</keyword>
<evidence type="ECO:0000256" key="1">
    <source>
        <dbReference type="ARBA" id="ARBA00022483"/>
    </source>
</evidence>
<evidence type="ECO:0000256" key="5">
    <source>
        <dbReference type="ARBA" id="ARBA00023329"/>
    </source>
</evidence>
<dbReference type="Proteomes" id="UP000694421">
    <property type="component" value="Unplaced"/>
</dbReference>
<dbReference type="GO" id="GO:0006887">
    <property type="term" value="P:exocytosis"/>
    <property type="evidence" value="ECO:0007669"/>
    <property type="project" value="UniProtKB-KW"/>
</dbReference>
<dbReference type="GeneTree" id="ENSGT00390000014835"/>
<dbReference type="PANTHER" id="PTHR17503">
    <property type="entry name" value="SYNCOLLIN"/>
    <property type="match status" value="1"/>
</dbReference>
<evidence type="ECO:0000256" key="3">
    <source>
        <dbReference type="ARBA" id="ARBA00023136"/>
    </source>
</evidence>
<organism evidence="11 12">
    <name type="scientific">Salvator merianae</name>
    <name type="common">Argentine black and white tegu</name>
    <name type="synonym">Tupinambis merianae</name>
    <dbReference type="NCBI Taxonomy" id="96440"/>
    <lineage>
        <taxon>Eukaryota</taxon>
        <taxon>Metazoa</taxon>
        <taxon>Chordata</taxon>
        <taxon>Craniata</taxon>
        <taxon>Vertebrata</taxon>
        <taxon>Euteleostomi</taxon>
        <taxon>Lepidosauria</taxon>
        <taxon>Squamata</taxon>
        <taxon>Bifurcata</taxon>
        <taxon>Unidentata</taxon>
        <taxon>Episquamata</taxon>
        <taxon>Laterata</taxon>
        <taxon>Teiioidea</taxon>
        <taxon>Teiidae</taxon>
        <taxon>Salvator</taxon>
    </lineage>
</organism>
<keyword evidence="4" id="KW-1015">Disulfide bond</keyword>
<evidence type="ECO:0000256" key="2">
    <source>
        <dbReference type="ARBA" id="ARBA00022729"/>
    </source>
</evidence>
<evidence type="ECO:0000256" key="4">
    <source>
        <dbReference type="ARBA" id="ARBA00023157"/>
    </source>
</evidence>
<dbReference type="Ensembl" id="ENSSMRT00000024936.1">
    <property type="protein sequence ID" value="ENSSMRP00000021275.1"/>
    <property type="gene ID" value="ENSSMRG00000016566.1"/>
</dbReference>